<dbReference type="AlphaFoldDB" id="A0A1I5RJM7"/>
<keyword evidence="3" id="KW-1185">Reference proteome</keyword>
<dbReference type="NCBIfam" id="TIGR04267">
    <property type="entry name" value="mod_HExxH"/>
    <property type="match status" value="1"/>
</dbReference>
<evidence type="ECO:0000313" key="3">
    <source>
        <dbReference type="Proteomes" id="UP000183413"/>
    </source>
</evidence>
<organism evidence="2 3">
    <name type="scientific">Actinomadura madurae</name>
    <dbReference type="NCBI Taxonomy" id="1993"/>
    <lineage>
        <taxon>Bacteria</taxon>
        <taxon>Bacillati</taxon>
        <taxon>Actinomycetota</taxon>
        <taxon>Actinomycetes</taxon>
        <taxon>Streptosporangiales</taxon>
        <taxon>Thermomonosporaceae</taxon>
        <taxon>Actinomadura</taxon>
    </lineage>
</organism>
<name>A0A1I5RJM7_9ACTN</name>
<dbReference type="STRING" id="1993.SAMN04489713_115138"/>
<protein>
    <submittedName>
        <fullName evidence="2">HEXXH motif-containing protein</fullName>
    </submittedName>
</protein>
<accession>A0A1I5RJM7</accession>
<proteinExistence type="predicted"/>
<evidence type="ECO:0000313" key="2">
    <source>
        <dbReference type="EMBL" id="SFP58471.1"/>
    </source>
</evidence>
<evidence type="ECO:0000256" key="1">
    <source>
        <dbReference type="SAM" id="MobiDB-lite"/>
    </source>
</evidence>
<dbReference type="Proteomes" id="UP000183413">
    <property type="component" value="Unassembled WGS sequence"/>
</dbReference>
<dbReference type="InParanoid" id="A0A1I5RJM7"/>
<dbReference type="EMBL" id="FOVH01000015">
    <property type="protein sequence ID" value="SFP58471.1"/>
    <property type="molecule type" value="Genomic_DNA"/>
</dbReference>
<dbReference type="RefSeq" id="WP_075023590.1">
    <property type="nucleotide sequence ID" value="NZ_FOVH01000015.1"/>
</dbReference>
<feature type="region of interest" description="Disordered" evidence="1">
    <location>
        <begin position="153"/>
        <end position="178"/>
    </location>
</feature>
<sequence>MNESLITSGDLESLARGFAAPGTIKRLRSARATKTLLGLRVLLERAPSTLEGMVCDHLWESYSTLARIQRSSPELVAWYLSRPHTGAWVTQCLRLLDRGPGNFDPENPTPWLYLGSVAAAAAIEARETSHVVAPMCQGAVRLPSVGRVQLSDSHRSGTASVDVTPEETSIRGGSGAVSIPTSAPSELASFIEVRRVRIGRESILDVELDEEFQYGLLSDTYPKGELVGRLDEPGYELWHRSLEAAWELLESHHREHAEAIAIGLRSIVPLRTPRHGTRSFTSDAAFGAIATSRPSDPHVLAVTLVHEFQHAKLSVILDAARLYRGGADDLFYAPWRDDPRPLGPFLHGIYAHLGVAQFWNAHRRAVGASDAVLANVELARWRDQTWQAVSQLDAYPYLTEAGRAFVDGIKGALRTLLDQPIDQNAKEHAEWAAADHRVSWRLRNRRLSADIAAKLAAEWIARFDAPTVRHVDIEEVNPPRTADPSTRLRLLYDRLKGSPDGQGGTEPDTCYVNGDFRAASAGYRHKVTDRADDFGAWAGLVLSEARTHHGTARDVLLHIPEVVVDVYRRLPADVTASLPQLAVWLRAVEEARPGHQPADNSKSACVDA</sequence>
<gene>
    <name evidence="2" type="ORF">SAMN04489713_115138</name>
</gene>
<reference evidence="2 3" key="1">
    <citation type="submission" date="2016-10" db="EMBL/GenBank/DDBJ databases">
        <authorList>
            <person name="de Groot N.N."/>
        </authorList>
    </citation>
    <scope>NUCLEOTIDE SEQUENCE [LARGE SCALE GENOMIC DNA]</scope>
    <source>
        <strain evidence="2 3">DSM 43067</strain>
    </source>
</reference>
<dbReference type="InterPro" id="IPR026337">
    <property type="entry name" value="AKG_HExxH"/>
</dbReference>